<dbReference type="Proteomes" id="UP001302321">
    <property type="component" value="Unassembled WGS sequence"/>
</dbReference>
<name>A0AAN6VYB7_9PEZI</name>
<dbReference type="EMBL" id="MU866477">
    <property type="protein sequence ID" value="KAK4171993.1"/>
    <property type="molecule type" value="Genomic_DNA"/>
</dbReference>
<organism evidence="1 2">
    <name type="scientific">Triangularia setosa</name>
    <dbReference type="NCBI Taxonomy" id="2587417"/>
    <lineage>
        <taxon>Eukaryota</taxon>
        <taxon>Fungi</taxon>
        <taxon>Dikarya</taxon>
        <taxon>Ascomycota</taxon>
        <taxon>Pezizomycotina</taxon>
        <taxon>Sordariomycetes</taxon>
        <taxon>Sordariomycetidae</taxon>
        <taxon>Sordariales</taxon>
        <taxon>Podosporaceae</taxon>
        <taxon>Triangularia</taxon>
    </lineage>
</organism>
<dbReference type="AlphaFoldDB" id="A0AAN6VYB7"/>
<accession>A0AAN6VYB7</accession>
<gene>
    <name evidence="1" type="ORF">QBC36DRAFT_198046</name>
</gene>
<protein>
    <recommendedName>
        <fullName evidence="3">F-box domain-containing protein</fullName>
    </recommendedName>
</protein>
<reference evidence="1" key="1">
    <citation type="journal article" date="2023" name="Mol. Phylogenet. Evol.">
        <title>Genome-scale phylogeny and comparative genomics of the fungal order Sordariales.</title>
        <authorList>
            <person name="Hensen N."/>
            <person name="Bonometti L."/>
            <person name="Westerberg I."/>
            <person name="Brannstrom I.O."/>
            <person name="Guillou S."/>
            <person name="Cros-Aarteil S."/>
            <person name="Calhoun S."/>
            <person name="Haridas S."/>
            <person name="Kuo A."/>
            <person name="Mondo S."/>
            <person name="Pangilinan J."/>
            <person name="Riley R."/>
            <person name="LaButti K."/>
            <person name="Andreopoulos B."/>
            <person name="Lipzen A."/>
            <person name="Chen C."/>
            <person name="Yan M."/>
            <person name="Daum C."/>
            <person name="Ng V."/>
            <person name="Clum A."/>
            <person name="Steindorff A."/>
            <person name="Ohm R.A."/>
            <person name="Martin F."/>
            <person name="Silar P."/>
            <person name="Natvig D.O."/>
            <person name="Lalanne C."/>
            <person name="Gautier V."/>
            <person name="Ament-Velasquez S.L."/>
            <person name="Kruys A."/>
            <person name="Hutchinson M.I."/>
            <person name="Powell A.J."/>
            <person name="Barry K."/>
            <person name="Miller A.N."/>
            <person name="Grigoriev I.V."/>
            <person name="Debuchy R."/>
            <person name="Gladieux P."/>
            <person name="Hiltunen Thoren M."/>
            <person name="Johannesson H."/>
        </authorList>
    </citation>
    <scope>NUCLEOTIDE SEQUENCE</scope>
    <source>
        <strain evidence="1">CBS 892.96</strain>
    </source>
</reference>
<sequence length="486" mass="54677">MVHLLDLPDELLIQICEGLQQIDKYSGDNCRLACQQLCAASSHLLVPVVAVDCRVASLERFSEIIRHPVIGKGVRTVRVPMHSYRCELSEVRTSFVKFIAEPAIHDLADPELYLDNTCEPNTKMCEWLGRLLPGRVPQGEHVKHDDRVWSRALSLVHGEYQRLFREQELLRRDGNFVNTIASALAKIPHRTVLVFDDKPCKSLDVVNLEPFAQKHCHLLDLDPDFWRSMWYDMLSPYTWTGLVNDDFGWESFAPDPAFEEPRMDFVFNLPSAIARAGGRIHHIQFHSDCDRPLGHIPPGTTTQSDFASAMQQLEAFTVITQQPPEDSIVDDLASSVLANASNLYFLRIAFTYANILSKALASRPLPHLRQIHFDGAQIKVPDLVVLLDGLPAHVDAIYLGHIRLVEGTWAEALDALRKKSYGSFVIEKPEGLLGPGYTQWAFDPMGNTIASEAPEERFLTNRRVPGSLSPAEAFVLRITSINPCRT</sequence>
<reference evidence="1" key="2">
    <citation type="submission" date="2023-05" db="EMBL/GenBank/DDBJ databases">
        <authorList>
            <consortium name="Lawrence Berkeley National Laboratory"/>
            <person name="Steindorff A."/>
            <person name="Hensen N."/>
            <person name="Bonometti L."/>
            <person name="Westerberg I."/>
            <person name="Brannstrom I.O."/>
            <person name="Guillou S."/>
            <person name="Cros-Aarteil S."/>
            <person name="Calhoun S."/>
            <person name="Haridas S."/>
            <person name="Kuo A."/>
            <person name="Mondo S."/>
            <person name="Pangilinan J."/>
            <person name="Riley R."/>
            <person name="Labutti K."/>
            <person name="Andreopoulos B."/>
            <person name="Lipzen A."/>
            <person name="Chen C."/>
            <person name="Yanf M."/>
            <person name="Daum C."/>
            <person name="Ng V."/>
            <person name="Clum A."/>
            <person name="Ohm R."/>
            <person name="Martin F."/>
            <person name="Silar P."/>
            <person name="Natvig D."/>
            <person name="Lalanne C."/>
            <person name="Gautier V."/>
            <person name="Ament-Velasquez S.L."/>
            <person name="Kruys A."/>
            <person name="Hutchinson M.I."/>
            <person name="Powell A.J."/>
            <person name="Barry K."/>
            <person name="Miller A.N."/>
            <person name="Grigoriev I.V."/>
            <person name="Debuchy R."/>
            <person name="Gladieux P."/>
            <person name="Thoren M.H."/>
            <person name="Johannesson H."/>
        </authorList>
    </citation>
    <scope>NUCLEOTIDE SEQUENCE</scope>
    <source>
        <strain evidence="1">CBS 892.96</strain>
    </source>
</reference>
<evidence type="ECO:0000313" key="1">
    <source>
        <dbReference type="EMBL" id="KAK4171993.1"/>
    </source>
</evidence>
<keyword evidence="2" id="KW-1185">Reference proteome</keyword>
<evidence type="ECO:0008006" key="3">
    <source>
        <dbReference type="Google" id="ProtNLM"/>
    </source>
</evidence>
<proteinExistence type="predicted"/>
<evidence type="ECO:0000313" key="2">
    <source>
        <dbReference type="Proteomes" id="UP001302321"/>
    </source>
</evidence>
<comment type="caution">
    <text evidence="1">The sequence shown here is derived from an EMBL/GenBank/DDBJ whole genome shotgun (WGS) entry which is preliminary data.</text>
</comment>